<dbReference type="GO" id="GO:0036297">
    <property type="term" value="P:interstrand cross-link repair"/>
    <property type="evidence" value="ECO:0007669"/>
    <property type="project" value="InterPro"/>
</dbReference>
<evidence type="ECO:0000256" key="1">
    <source>
        <dbReference type="SAM" id="SignalP"/>
    </source>
</evidence>
<proteinExistence type="predicted"/>
<dbReference type="GO" id="GO:0043240">
    <property type="term" value="C:Fanconi anaemia nuclear complex"/>
    <property type="evidence" value="ECO:0007669"/>
    <property type="project" value="InterPro"/>
</dbReference>
<dbReference type="Gramene" id="VVA15989">
    <property type="protein sequence ID" value="VVA15989"/>
    <property type="gene ID" value="Prudul26B017917"/>
</dbReference>
<dbReference type="FunCoup" id="A0A5E4EM41">
    <property type="interactions" value="25"/>
</dbReference>
<reference evidence="3" key="1">
    <citation type="journal article" date="2020" name="Plant J.">
        <title>Transposons played a major role in the diversification between the closely related almond and peach genomes: results from the almond genome sequence.</title>
        <authorList>
            <person name="Alioto T."/>
            <person name="Alexiou K.G."/>
            <person name="Bardil A."/>
            <person name="Barteri F."/>
            <person name="Castanera R."/>
            <person name="Cruz F."/>
            <person name="Dhingra A."/>
            <person name="Duval H."/>
            <person name="Fernandez I Marti A."/>
            <person name="Frias L."/>
            <person name="Galan B."/>
            <person name="Garcia J.L."/>
            <person name="Howad W."/>
            <person name="Gomez-Garrido J."/>
            <person name="Gut M."/>
            <person name="Julca I."/>
            <person name="Morata J."/>
            <person name="Puigdomenech P."/>
            <person name="Ribeca P."/>
            <person name="Rubio Cabetas M.J."/>
            <person name="Vlasova A."/>
            <person name="Wirthensohn M."/>
            <person name="Garcia-Mas J."/>
            <person name="Gabaldon T."/>
            <person name="Casacuberta J.M."/>
            <person name="Arus P."/>
        </authorList>
    </citation>
    <scope>NUCLEOTIDE SEQUENCE [LARGE SCALE GENOMIC DNA]</scope>
    <source>
        <strain evidence="3">cv. Texas</strain>
    </source>
</reference>
<dbReference type="PANTHER" id="PTHR14449:SF2">
    <property type="entry name" value="FANCONI ANEMIA GROUP F PROTEIN"/>
    <property type="match status" value="1"/>
</dbReference>
<dbReference type="InterPro" id="IPR035428">
    <property type="entry name" value="FANCF"/>
</dbReference>
<organism evidence="2 3">
    <name type="scientific">Prunus dulcis</name>
    <name type="common">Almond</name>
    <name type="synonym">Amygdalus dulcis</name>
    <dbReference type="NCBI Taxonomy" id="3755"/>
    <lineage>
        <taxon>Eukaryota</taxon>
        <taxon>Viridiplantae</taxon>
        <taxon>Streptophyta</taxon>
        <taxon>Embryophyta</taxon>
        <taxon>Tracheophyta</taxon>
        <taxon>Spermatophyta</taxon>
        <taxon>Magnoliopsida</taxon>
        <taxon>eudicotyledons</taxon>
        <taxon>Gunneridae</taxon>
        <taxon>Pentapetalae</taxon>
        <taxon>rosids</taxon>
        <taxon>fabids</taxon>
        <taxon>Rosales</taxon>
        <taxon>Rosaceae</taxon>
        <taxon>Amygdaloideae</taxon>
        <taxon>Amygdaleae</taxon>
        <taxon>Prunus</taxon>
    </lineage>
</organism>
<evidence type="ECO:0000313" key="2">
    <source>
        <dbReference type="EMBL" id="VVA15989.1"/>
    </source>
</evidence>
<dbReference type="EMBL" id="CABIKO010000016">
    <property type="protein sequence ID" value="VVA15989.1"/>
    <property type="molecule type" value="Genomic_DNA"/>
</dbReference>
<accession>A0A5E4EM41</accession>
<dbReference type="Proteomes" id="UP000327085">
    <property type="component" value="Chromosome 8"/>
</dbReference>
<dbReference type="AlphaFoldDB" id="A0A5E4EM41"/>
<dbReference type="OMA" id="CLYTFHI"/>
<evidence type="ECO:0000313" key="3">
    <source>
        <dbReference type="Proteomes" id="UP000327085"/>
    </source>
</evidence>
<sequence length="484" mass="54280">MGWNHPHISLEQLLNLIKGFVDILLLLSGYQSSGRLAQWDSNNIKKAFQWGLFFEKVLGSFGCSDDYGGSMEELDAALSEMTSAASLPKGLAHLSSANLTTARHFVLDHLIHTLPLRDAHLRALLMATVEIDLEELSETEHDFLNAYFNKLKLLNTSLHRSIASATKIENCAGDGFTKYVVQELLKRWSKISLMSAVEAGLDVLSHSIRHSSWSEFDDNLLKEQLKRENSPDIVEWLVGSLTWNHWKSKNISYFLDKRTIQLVSGASMIFSAPKIQWVQIFGRLNLNVSAGSSDDGLRETIELLLVGCITSRWTSLIEYMVSVCYDCKNISEQYHEVCNLLYGRSTAPTSKQEAESNILEYLSGLLGSQLPQLWKMSPSLVAVAIPSRSPLFRLYLSEIQIQFRGEFSTMRCCGCAHDMKEHNDCEYLHSISSAVNLPRPPSVSLLREFGAFTFFMFVAPTCLSEVAMVLESIRPVICMAGGNF</sequence>
<keyword evidence="1" id="KW-0732">Signal</keyword>
<dbReference type="PANTHER" id="PTHR14449">
    <property type="entry name" value="FANCONI ANEMIA GROUP F PROTEIN FANCF"/>
    <property type="match status" value="1"/>
</dbReference>
<name>A0A5E4EM41_PRUDU</name>
<dbReference type="Pfam" id="PF11107">
    <property type="entry name" value="FANCF"/>
    <property type="match status" value="1"/>
</dbReference>
<dbReference type="InParanoid" id="A0A5E4EM41"/>
<feature type="chain" id="PRO_5022946700" evidence="1">
    <location>
        <begin position="20"/>
        <end position="484"/>
    </location>
</feature>
<feature type="signal peptide" evidence="1">
    <location>
        <begin position="1"/>
        <end position="19"/>
    </location>
</feature>
<protein>
    <submittedName>
        <fullName evidence="2">PREDICTED: LOC105644489 isoform</fullName>
    </submittedName>
</protein>
<gene>
    <name evidence="2" type="ORF">ALMOND_2B017917</name>
</gene>